<dbReference type="AlphaFoldDB" id="A0AAJ7P9I5"/>
<feature type="transmembrane region" description="Helical" evidence="2">
    <location>
        <begin position="140"/>
        <end position="160"/>
    </location>
</feature>
<dbReference type="GeneID" id="100906631"/>
<dbReference type="PANTHER" id="PTHR11360:SF260">
    <property type="entry name" value="MFS DOMAIN-CONTAINING PROTEIN"/>
    <property type="match status" value="1"/>
</dbReference>
<dbReference type="SUPFAM" id="SSF103473">
    <property type="entry name" value="MFS general substrate transporter"/>
    <property type="match status" value="1"/>
</dbReference>
<dbReference type="GO" id="GO:0008028">
    <property type="term" value="F:monocarboxylic acid transmembrane transporter activity"/>
    <property type="evidence" value="ECO:0007669"/>
    <property type="project" value="TreeGrafter"/>
</dbReference>
<feature type="compositionally biased region" description="Low complexity" evidence="1">
    <location>
        <begin position="285"/>
        <end position="299"/>
    </location>
</feature>
<keyword evidence="2" id="KW-0812">Transmembrane</keyword>
<feature type="region of interest" description="Disordered" evidence="1">
    <location>
        <begin position="253"/>
        <end position="308"/>
    </location>
</feature>
<accession>A0AAJ7P9I5</accession>
<keyword evidence="2" id="KW-0472">Membrane</keyword>
<proteinExistence type="predicted"/>
<evidence type="ECO:0000256" key="2">
    <source>
        <dbReference type="SAM" id="Phobius"/>
    </source>
</evidence>
<evidence type="ECO:0000256" key="1">
    <source>
        <dbReference type="SAM" id="MobiDB-lite"/>
    </source>
</evidence>
<dbReference type="PANTHER" id="PTHR11360">
    <property type="entry name" value="MONOCARBOXYLATE TRANSPORTER"/>
    <property type="match status" value="1"/>
</dbReference>
<keyword evidence="3" id="KW-1185">Reference proteome</keyword>
<feature type="compositionally biased region" description="Polar residues" evidence="1">
    <location>
        <begin position="256"/>
        <end position="273"/>
    </location>
</feature>
<evidence type="ECO:0000313" key="4">
    <source>
        <dbReference type="RefSeq" id="XP_018493762.1"/>
    </source>
</evidence>
<reference evidence="4" key="1">
    <citation type="submission" date="2025-08" db="UniProtKB">
        <authorList>
            <consortium name="RefSeq"/>
        </authorList>
    </citation>
    <scope>IDENTIFICATION</scope>
</reference>
<sequence length="308" mass="32986">MAASYQVTDHFRYALFCFSNFLLNACVDNPYVYIPDHAKSIPSVQEGAGAFIISVLGVLNTLGVVIVGYIGDKPWIDPSLLYAICTVIAGASVAAIPLLESYFPLAIASAIYGFTISANYTLVPEIVVNLISLDNFTGAYGLLLMIQGLASLIGPPFAGWLYDISGSYDSTFYISGISILASGLLVIPVADYWTCSCDPRPLGEEHIDQGTALAERGDEATFLHDSMIQTNADEANQPFLVVDRYTIDRTPFRESPLTSPSACHSPARSNSPTRVRFRLSPSPTPSSKSTAATATASSAVYTQPATLN</sequence>
<protein>
    <submittedName>
        <fullName evidence="4">Monocarboxylate transporter 9</fullName>
    </submittedName>
</protein>
<feature type="transmembrane region" description="Helical" evidence="2">
    <location>
        <begin position="48"/>
        <end position="68"/>
    </location>
</feature>
<gene>
    <name evidence="4" type="primary">LOC100906631</name>
</gene>
<dbReference type="KEGG" id="goe:100906631"/>
<evidence type="ECO:0000313" key="3">
    <source>
        <dbReference type="Proteomes" id="UP000694867"/>
    </source>
</evidence>
<name>A0AAJ7P9I5_9ACAR</name>
<feature type="transmembrane region" description="Helical" evidence="2">
    <location>
        <begin position="105"/>
        <end position="128"/>
    </location>
</feature>
<dbReference type="Proteomes" id="UP000694867">
    <property type="component" value="Unplaced"/>
</dbReference>
<dbReference type="InterPro" id="IPR036259">
    <property type="entry name" value="MFS_trans_sf"/>
</dbReference>
<keyword evidence="2" id="KW-1133">Transmembrane helix</keyword>
<dbReference type="Pfam" id="PF07690">
    <property type="entry name" value="MFS_1"/>
    <property type="match status" value="1"/>
</dbReference>
<dbReference type="Gene3D" id="1.20.1250.20">
    <property type="entry name" value="MFS general substrate transporter like domains"/>
    <property type="match status" value="1"/>
</dbReference>
<dbReference type="InterPro" id="IPR050327">
    <property type="entry name" value="Proton-linked_MCT"/>
</dbReference>
<dbReference type="RefSeq" id="XP_018493762.1">
    <property type="nucleotide sequence ID" value="XM_018638246.1"/>
</dbReference>
<organism evidence="3 4">
    <name type="scientific">Galendromus occidentalis</name>
    <name type="common">western predatory mite</name>
    <dbReference type="NCBI Taxonomy" id="34638"/>
    <lineage>
        <taxon>Eukaryota</taxon>
        <taxon>Metazoa</taxon>
        <taxon>Ecdysozoa</taxon>
        <taxon>Arthropoda</taxon>
        <taxon>Chelicerata</taxon>
        <taxon>Arachnida</taxon>
        <taxon>Acari</taxon>
        <taxon>Parasitiformes</taxon>
        <taxon>Mesostigmata</taxon>
        <taxon>Gamasina</taxon>
        <taxon>Phytoseioidea</taxon>
        <taxon>Phytoseiidae</taxon>
        <taxon>Typhlodrominae</taxon>
        <taxon>Galendromus</taxon>
    </lineage>
</organism>
<feature type="transmembrane region" description="Helical" evidence="2">
    <location>
        <begin position="172"/>
        <end position="193"/>
    </location>
</feature>
<dbReference type="InterPro" id="IPR011701">
    <property type="entry name" value="MFS"/>
</dbReference>
<feature type="transmembrane region" description="Helical" evidence="2">
    <location>
        <begin position="80"/>
        <end position="99"/>
    </location>
</feature>